<dbReference type="SUPFAM" id="SSF48371">
    <property type="entry name" value="ARM repeat"/>
    <property type="match status" value="1"/>
</dbReference>
<evidence type="ECO:0000256" key="3">
    <source>
        <dbReference type="SAM" id="MobiDB-lite"/>
    </source>
</evidence>
<sequence>MISDSSKVPAIHAYVSIFRDYFDQATPPLLKSLKDCLTAFVALGSETWDPIKRHELSISISNDVFCGAIMTDFRKGDLYLLEFLTKKRWLTSQSLLTADPGKTSAIVNLESLFKVMRSRTLAPSMGKLLTTLLQRLKEELAMIAGKAALKELWLLYFKKELATALLSTDEQIALNAELHVVSGVFHNEAEGFALFIHYLIETQGKSRDYRSVMAIIGCLRAGKESGWLPEAQIDQFADALGGYDTLLSNQSGLLRSQTLRLIVLSSSTSLALSTPQLSLVKLHLDSLFAESDPHIRNEIYSALRILFERIIASSYALNKRLSALVARSQVLNQAGTDEIKQLQERLLQQKTFTSWFLNELLPTQLQPNSSYQRVVLALRVYSFWLPQTERDVGTSKPMSDLAADVKVSRKKQTDKEHIVLPFDPEIQYSQLLRLFVERLVDPYDDIRSLAAGLVKELRQSRDVPWLQVLQRAQQTIEDSGRPGQEDGFSRILEVLYDLSQQDPNIATEVSSSYNLSFEKESPDNVILDLIFAILDPNPDGQDQIKSGSPSRLDNSLLGALSLIYTRKDRHLLATDYTTLDHVLRISRNIWIQERAILCNESPEGRAVGSGPMGEDDSDDEEDQLNSQGFLSYSWRVVSESSSLLGIIANYAPKSFPEKSLAETFLRDCGELLIEQLISIRHRGSLSSIFPALTSVCFQCLISEPNSTQGLPQLWLDKLLGVASTSGKLITRRSAGLPMAIGAVIIAEVQTKKKQHIFLQHAFEAFQDTVHVSTGLPEAIHAEGGHLELPQVHALNCMRFLFMDSHLSDAIDPYVARSLKMAFACFKSEIWAVRNCGIMLYTAILKRIFPKDGSSQMFRGDRFFRKYAGLDSVFLETLSDGFQDLSDHRLIESVYPALDIISRLSFVENDELSESNPATAFKGLILRYLGCKIWKIREAAAKSMLAYTPSRDHALQLMADFVRLDPNNQPWDNNLVHGSLCASREIYERRLVDAEGSKFHSAICFNN</sequence>
<dbReference type="EMBL" id="KI966410">
    <property type="protein sequence ID" value="EWC47321.1"/>
    <property type="molecule type" value="Genomic_DNA"/>
</dbReference>
<comment type="similarity">
    <text evidence="1">Belongs to the THADA family.</text>
</comment>
<reference evidence="7 8" key="1">
    <citation type="submission" date="2013-05" db="EMBL/GenBank/DDBJ databases">
        <title>Drechslerella stenobrocha genome reveals carnivorous origination and mechanical trapping mechanism of predatory fungi.</title>
        <authorList>
            <person name="Liu X."/>
            <person name="Zhang W."/>
            <person name="Liu K."/>
        </authorList>
    </citation>
    <scope>NUCLEOTIDE SEQUENCE [LARGE SCALE GENOMIC DNA]</scope>
    <source>
        <strain evidence="7 8">248</strain>
    </source>
</reference>
<keyword evidence="8" id="KW-1185">Reference proteome</keyword>
<feature type="region of interest" description="Disordered" evidence="3">
    <location>
        <begin position="602"/>
        <end position="623"/>
    </location>
</feature>
<dbReference type="InterPro" id="IPR019442">
    <property type="entry name" value="THADA/TRM732_DUF2428"/>
</dbReference>
<feature type="domain" description="DUF2428" evidence="4">
    <location>
        <begin position="579"/>
        <end position="831"/>
    </location>
</feature>
<feature type="compositionally biased region" description="Acidic residues" evidence="3">
    <location>
        <begin position="613"/>
        <end position="623"/>
    </location>
</feature>
<name>W7HT95_9PEZI</name>
<dbReference type="Pfam" id="PF25151">
    <property type="entry name" value="TPR_Trm732_C"/>
    <property type="match status" value="1"/>
</dbReference>
<accession>W7HT95</accession>
<evidence type="ECO:0000259" key="4">
    <source>
        <dbReference type="Pfam" id="PF10350"/>
    </source>
</evidence>
<dbReference type="InterPro" id="IPR016024">
    <property type="entry name" value="ARM-type_fold"/>
</dbReference>
<dbReference type="Pfam" id="PF10350">
    <property type="entry name" value="DUF2428"/>
    <property type="match status" value="1"/>
</dbReference>
<dbReference type="GO" id="GO:0005829">
    <property type="term" value="C:cytosol"/>
    <property type="evidence" value="ECO:0007669"/>
    <property type="project" value="TreeGrafter"/>
</dbReference>
<evidence type="ECO:0000313" key="7">
    <source>
        <dbReference type="EMBL" id="EWC47321.1"/>
    </source>
</evidence>
<dbReference type="PANTHER" id="PTHR14387">
    <property type="entry name" value="THADA/DEATH RECEPTOR INTERACTING PROTEIN"/>
    <property type="match status" value="1"/>
</dbReference>
<dbReference type="AlphaFoldDB" id="W7HT95"/>
<protein>
    <submittedName>
        <fullName evidence="7">Uncharacterized protein</fullName>
    </submittedName>
</protein>
<dbReference type="Pfam" id="PF25150">
    <property type="entry name" value="TPR_Trm732"/>
    <property type="match status" value="1"/>
</dbReference>
<organism evidence="7 8">
    <name type="scientific">Drechslerella stenobrocha 248</name>
    <dbReference type="NCBI Taxonomy" id="1043628"/>
    <lineage>
        <taxon>Eukaryota</taxon>
        <taxon>Fungi</taxon>
        <taxon>Dikarya</taxon>
        <taxon>Ascomycota</taxon>
        <taxon>Pezizomycotina</taxon>
        <taxon>Orbiliomycetes</taxon>
        <taxon>Orbiliales</taxon>
        <taxon>Orbiliaceae</taxon>
        <taxon>Drechslerella</taxon>
    </lineage>
</organism>
<evidence type="ECO:0000259" key="5">
    <source>
        <dbReference type="Pfam" id="PF25150"/>
    </source>
</evidence>
<keyword evidence="2" id="KW-0819">tRNA processing</keyword>
<dbReference type="Proteomes" id="UP000024837">
    <property type="component" value="Unassembled WGS sequence"/>
</dbReference>
<dbReference type="InterPro" id="IPR056843">
    <property type="entry name" value="THADA-like_TPR"/>
</dbReference>
<gene>
    <name evidence="7" type="ORF">DRE_00289</name>
</gene>
<evidence type="ECO:0000256" key="2">
    <source>
        <dbReference type="ARBA" id="ARBA00022694"/>
    </source>
</evidence>
<dbReference type="HOGENOM" id="CLU_001011_2_0_1"/>
<dbReference type="InterPro" id="IPR056842">
    <property type="entry name" value="THADA-like_TPR_C"/>
</dbReference>
<evidence type="ECO:0000259" key="6">
    <source>
        <dbReference type="Pfam" id="PF25151"/>
    </source>
</evidence>
<evidence type="ECO:0000313" key="8">
    <source>
        <dbReference type="Proteomes" id="UP000024837"/>
    </source>
</evidence>
<evidence type="ECO:0000256" key="1">
    <source>
        <dbReference type="ARBA" id="ARBA00010409"/>
    </source>
</evidence>
<feature type="domain" description="tRNA (32-2'-O)-methyltransferase regulator THADA-like C-terminal TPR repeats region" evidence="6">
    <location>
        <begin position="833"/>
        <end position="984"/>
    </location>
</feature>
<dbReference type="InterPro" id="IPR051954">
    <property type="entry name" value="tRNA_methyltransferase_THADA"/>
</dbReference>
<feature type="domain" description="tRNA (32-2'-O)-methyltransferase regulator THADA-like TPR repeats region" evidence="5">
    <location>
        <begin position="153"/>
        <end position="447"/>
    </location>
</feature>
<dbReference type="PANTHER" id="PTHR14387:SF0">
    <property type="entry name" value="DUF2428 DOMAIN-CONTAINING PROTEIN"/>
    <property type="match status" value="1"/>
</dbReference>
<dbReference type="GO" id="GO:0030488">
    <property type="term" value="P:tRNA methylation"/>
    <property type="evidence" value="ECO:0007669"/>
    <property type="project" value="TreeGrafter"/>
</dbReference>
<dbReference type="OrthoDB" id="73997at2759"/>
<proteinExistence type="inferred from homology"/>